<evidence type="ECO:0000313" key="2">
    <source>
        <dbReference type="EMBL" id="GAA1501175.1"/>
    </source>
</evidence>
<reference evidence="2 3" key="1">
    <citation type="journal article" date="2019" name="Int. J. Syst. Evol. Microbiol.">
        <title>The Global Catalogue of Microorganisms (GCM) 10K type strain sequencing project: providing services to taxonomists for standard genome sequencing and annotation.</title>
        <authorList>
            <consortium name="The Broad Institute Genomics Platform"/>
            <consortium name="The Broad Institute Genome Sequencing Center for Infectious Disease"/>
            <person name="Wu L."/>
            <person name="Ma J."/>
        </authorList>
    </citation>
    <scope>NUCLEOTIDE SEQUENCE [LARGE SCALE GENOMIC DNA]</scope>
    <source>
        <strain evidence="2 3">JCM 14560</strain>
    </source>
</reference>
<evidence type="ECO:0000256" key="1">
    <source>
        <dbReference type="SAM" id="MobiDB-lite"/>
    </source>
</evidence>
<dbReference type="EMBL" id="BAAANT010000086">
    <property type="protein sequence ID" value="GAA1501175.1"/>
    <property type="molecule type" value="Genomic_DNA"/>
</dbReference>
<sequence>MADPAELVGMISDQRTEHGILHTVTCRALGVSQAWFYKWRRGPATPTNREVRRAKLKERLPHSPRTPRLATRQTRQATQRRQTAPKQTGRDHRATTS</sequence>
<accession>A0ABN1ZMS9</accession>
<feature type="compositionally biased region" description="Basic and acidic residues" evidence="1">
    <location>
        <begin position="88"/>
        <end position="97"/>
    </location>
</feature>
<evidence type="ECO:0000313" key="3">
    <source>
        <dbReference type="Proteomes" id="UP001422759"/>
    </source>
</evidence>
<protein>
    <recommendedName>
        <fullName evidence="4">Transposase</fullName>
    </recommendedName>
</protein>
<keyword evidence="3" id="KW-1185">Reference proteome</keyword>
<feature type="compositionally biased region" description="Low complexity" evidence="1">
    <location>
        <begin position="66"/>
        <end position="87"/>
    </location>
</feature>
<evidence type="ECO:0008006" key="4">
    <source>
        <dbReference type="Google" id="ProtNLM"/>
    </source>
</evidence>
<comment type="caution">
    <text evidence="2">The sequence shown here is derived from an EMBL/GenBank/DDBJ whole genome shotgun (WGS) entry which is preliminary data.</text>
</comment>
<proteinExistence type="predicted"/>
<organism evidence="2 3">
    <name type="scientific">Kitasatospora kazusensis</name>
    <dbReference type="NCBI Taxonomy" id="407974"/>
    <lineage>
        <taxon>Bacteria</taxon>
        <taxon>Bacillati</taxon>
        <taxon>Actinomycetota</taxon>
        <taxon>Actinomycetes</taxon>
        <taxon>Kitasatosporales</taxon>
        <taxon>Streptomycetaceae</taxon>
        <taxon>Kitasatospora</taxon>
    </lineage>
</organism>
<dbReference type="Proteomes" id="UP001422759">
    <property type="component" value="Unassembled WGS sequence"/>
</dbReference>
<feature type="region of interest" description="Disordered" evidence="1">
    <location>
        <begin position="43"/>
        <end position="97"/>
    </location>
</feature>
<name>A0ABN1ZMS9_9ACTN</name>
<gene>
    <name evidence="2" type="ORF">GCM10009760_63820</name>
</gene>
<feature type="compositionally biased region" description="Basic and acidic residues" evidence="1">
    <location>
        <begin position="49"/>
        <end position="61"/>
    </location>
</feature>